<dbReference type="STRING" id="33968.BMS77_01380"/>
<dbReference type="InterPro" id="IPR010146">
    <property type="entry name" value="CRISPR-assoc_prot_Csn2-typ"/>
</dbReference>
<dbReference type="eggNOG" id="ENOG5033P6H">
    <property type="taxonomic scope" value="Bacteria"/>
</dbReference>
<dbReference type="InterPro" id="IPR038600">
    <property type="entry name" value="Csn2_sf"/>
</dbReference>
<evidence type="ECO:0000313" key="1">
    <source>
        <dbReference type="EMBL" id="ORI98417.1"/>
    </source>
</evidence>
<dbReference type="NCBIfam" id="TIGR01866">
    <property type="entry name" value="cas_Csn2"/>
    <property type="match status" value="1"/>
</dbReference>
<name>A0A1X0VF96_LEUPS</name>
<proteinExistence type="predicted"/>
<sequence>MKMTLYPNEPIIVNEGVTFINFQTARYYWQWIQELQVGDQLIFSENGQLISLNKAVQYIGGIENKIDLSKIYAKSILSLIACHADEDNLMQLARYDMAIKTIFQQILFDNDLPLRIEREWDFNELIKSQKVLIDTINSGSAYDKIVDVVRIMSDFSEQRILVFNNIHLYLKPLEILSLHDFSMTHGMKVLSLGMAASPIKKNGEAYHEVFFDEDFVQFGSD</sequence>
<dbReference type="RefSeq" id="WP_080518936.1">
    <property type="nucleotide sequence ID" value="NZ_MPLS01000004.1"/>
</dbReference>
<dbReference type="Pfam" id="PF09711">
    <property type="entry name" value="Cas_Csn2"/>
    <property type="match status" value="1"/>
</dbReference>
<dbReference type="Gene3D" id="3.40.50.11940">
    <property type="match status" value="1"/>
</dbReference>
<protein>
    <submittedName>
        <fullName evidence="1">Type II-A CRISPR-associated protein Csn2</fullName>
    </submittedName>
</protein>
<gene>
    <name evidence="1" type="ORF">BMR96_01960</name>
</gene>
<evidence type="ECO:0000313" key="2">
    <source>
        <dbReference type="Proteomes" id="UP000192288"/>
    </source>
</evidence>
<reference evidence="1 2" key="1">
    <citation type="journal article" date="2017" name="Front. Microbiol.">
        <title>Genomic Characterization of Dairy Associated Leuconostoc Species and Diversity of Leuconostocs in Undefined Mixed Mesophilic Starter Cultures.</title>
        <authorList>
            <person name="Frantzen C.A."/>
            <person name="Kot W."/>
            <person name="Pedersen T.B."/>
            <person name="Ardo Y.M."/>
            <person name="Broadbent J.R."/>
            <person name="Neve H."/>
            <person name="Hansen L.H."/>
            <person name="Dal Bello F."/>
            <person name="Ostlie H.M."/>
            <person name="Kleppen H.P."/>
            <person name="Vogensen F.K."/>
            <person name="Holo H."/>
        </authorList>
    </citation>
    <scope>NUCLEOTIDE SEQUENCE [LARGE SCALE GENOMIC DNA]</scope>
    <source>
        <strain evidence="1 2">LMGCF08</strain>
    </source>
</reference>
<dbReference type="AlphaFoldDB" id="A0A1X0VF96"/>
<dbReference type="Proteomes" id="UP000192288">
    <property type="component" value="Unassembled WGS sequence"/>
</dbReference>
<accession>A0A1X0VF96</accession>
<organism evidence="1 2">
    <name type="scientific">Leuconostoc pseudomesenteroides</name>
    <dbReference type="NCBI Taxonomy" id="33968"/>
    <lineage>
        <taxon>Bacteria</taxon>
        <taxon>Bacillati</taxon>
        <taxon>Bacillota</taxon>
        <taxon>Bacilli</taxon>
        <taxon>Lactobacillales</taxon>
        <taxon>Lactobacillaceae</taxon>
        <taxon>Leuconostoc</taxon>
    </lineage>
</organism>
<comment type="caution">
    <text evidence="1">The sequence shown here is derived from an EMBL/GenBank/DDBJ whole genome shotgun (WGS) entry which is preliminary data.</text>
</comment>
<dbReference type="EMBL" id="MPLS01000004">
    <property type="protein sequence ID" value="ORI98417.1"/>
    <property type="molecule type" value="Genomic_DNA"/>
</dbReference>